<dbReference type="GO" id="GO:0004781">
    <property type="term" value="F:sulfate adenylyltransferase (ATP) activity"/>
    <property type="evidence" value="ECO:0007669"/>
    <property type="project" value="UniProtKB-EC"/>
</dbReference>
<dbReference type="Proteomes" id="UP000180254">
    <property type="component" value="Unassembled WGS sequence"/>
</dbReference>
<comment type="caution">
    <text evidence="12">The sequence shown here is derived from an EMBL/GenBank/DDBJ whole genome shotgun (WGS) entry which is preliminary data.</text>
</comment>
<evidence type="ECO:0000256" key="2">
    <source>
        <dbReference type="ARBA" id="ARBA00012391"/>
    </source>
</evidence>
<reference evidence="12 13" key="1">
    <citation type="submission" date="2016-09" db="EMBL/GenBank/DDBJ databases">
        <title>Genome sequence of Eubacterium angustum.</title>
        <authorList>
            <person name="Poehlein A."/>
            <person name="Daniel R."/>
        </authorList>
    </citation>
    <scope>NUCLEOTIDE SEQUENCE [LARGE SCALE GENOMIC DNA]</scope>
    <source>
        <strain evidence="12 13">DSM 1989</strain>
    </source>
</reference>
<evidence type="ECO:0000259" key="11">
    <source>
        <dbReference type="Pfam" id="PF01507"/>
    </source>
</evidence>
<dbReference type="InterPro" id="IPR050128">
    <property type="entry name" value="Sulfate_adenylyltrnsfr_sub2"/>
</dbReference>
<dbReference type="EC" id="2.7.7.4" evidence="2"/>
<dbReference type="RefSeq" id="WP_071064266.1">
    <property type="nucleotide sequence ID" value="NZ_MKIE01000011.1"/>
</dbReference>
<keyword evidence="5 12" id="KW-0548">Nucleotidyltransferase</keyword>
<evidence type="ECO:0000256" key="6">
    <source>
        <dbReference type="ARBA" id="ARBA00022741"/>
    </source>
</evidence>
<feature type="domain" description="Phosphoadenosine phosphosulphate reductase" evidence="11">
    <location>
        <begin position="26"/>
        <end position="221"/>
    </location>
</feature>
<feature type="region of interest" description="Disordered" evidence="10">
    <location>
        <begin position="239"/>
        <end position="266"/>
    </location>
</feature>
<dbReference type="STRING" id="39480.EUAN_20660"/>
<dbReference type="PANTHER" id="PTHR43196">
    <property type="entry name" value="SULFATE ADENYLYLTRANSFERASE SUBUNIT 2"/>
    <property type="match status" value="1"/>
</dbReference>
<dbReference type="GO" id="GO:0005524">
    <property type="term" value="F:ATP binding"/>
    <property type="evidence" value="ECO:0007669"/>
    <property type="project" value="UniProtKB-KW"/>
</dbReference>
<evidence type="ECO:0000256" key="4">
    <source>
        <dbReference type="ARBA" id="ARBA00022679"/>
    </source>
</evidence>
<organism evidence="12 13">
    <name type="scientific">Andreesenia angusta</name>
    <dbReference type="NCBI Taxonomy" id="39480"/>
    <lineage>
        <taxon>Bacteria</taxon>
        <taxon>Bacillati</taxon>
        <taxon>Bacillota</taxon>
        <taxon>Tissierellia</taxon>
        <taxon>Tissierellales</taxon>
        <taxon>Gottschalkiaceae</taxon>
        <taxon>Andreesenia</taxon>
    </lineage>
</organism>
<dbReference type="AlphaFoldDB" id="A0A1S1V4A4"/>
<dbReference type="NCBIfam" id="NF003587">
    <property type="entry name" value="PRK05253.1"/>
    <property type="match status" value="1"/>
</dbReference>
<dbReference type="GO" id="GO:0000103">
    <property type="term" value="P:sulfate assimilation"/>
    <property type="evidence" value="ECO:0007669"/>
    <property type="project" value="InterPro"/>
</dbReference>
<dbReference type="InterPro" id="IPR014729">
    <property type="entry name" value="Rossmann-like_a/b/a_fold"/>
</dbReference>
<evidence type="ECO:0000256" key="10">
    <source>
        <dbReference type="SAM" id="MobiDB-lite"/>
    </source>
</evidence>
<evidence type="ECO:0000256" key="3">
    <source>
        <dbReference type="ARBA" id="ARBA00022004"/>
    </source>
</evidence>
<dbReference type="OrthoDB" id="9772604at2"/>
<evidence type="ECO:0000313" key="12">
    <source>
        <dbReference type="EMBL" id="OHW61526.1"/>
    </source>
</evidence>
<evidence type="ECO:0000256" key="7">
    <source>
        <dbReference type="ARBA" id="ARBA00022840"/>
    </source>
</evidence>
<evidence type="ECO:0000256" key="5">
    <source>
        <dbReference type="ARBA" id="ARBA00022695"/>
    </source>
</evidence>
<keyword evidence="13" id="KW-1185">Reference proteome</keyword>
<proteinExistence type="inferred from homology"/>
<evidence type="ECO:0000256" key="8">
    <source>
        <dbReference type="ARBA" id="ARBA00030256"/>
    </source>
</evidence>
<dbReference type="Gene3D" id="3.40.50.620">
    <property type="entry name" value="HUPs"/>
    <property type="match status" value="1"/>
</dbReference>
<comment type="similarity">
    <text evidence="1">Belongs to the PAPS reductase family. CysD subfamily.</text>
</comment>
<dbReference type="InterPro" id="IPR002500">
    <property type="entry name" value="PAPS_reduct_dom"/>
</dbReference>
<keyword evidence="4 12" id="KW-0808">Transferase</keyword>
<dbReference type="EMBL" id="MKIE01000011">
    <property type="protein sequence ID" value="OHW61526.1"/>
    <property type="molecule type" value="Genomic_DNA"/>
</dbReference>
<protein>
    <recommendedName>
        <fullName evidence="3">Sulfate adenylyltransferase subunit 2</fullName>
        <ecNumber evidence="2">2.7.7.4</ecNumber>
    </recommendedName>
    <alternativeName>
        <fullName evidence="8">ATP-sulfurylase small subunit</fullName>
    </alternativeName>
    <alternativeName>
        <fullName evidence="9">Sulfate adenylate transferase</fullName>
    </alternativeName>
</protein>
<dbReference type="PIRSF" id="PIRSF002936">
    <property type="entry name" value="CysDAde_trans"/>
    <property type="match status" value="1"/>
</dbReference>
<sequence length="266" mass="30984">MDHLDRLESQSIYILREAYKKFGKLGMLWSIGKDSTVMLWLAQKAFFGHCPFPLIHVDTKYKIPAMIEYRDRLAKEMNLNLIVNTNQDAIDSGMGPDKGRLVCCKALKTEGLNQVVKQHEFEGLILGIRRDEEGSRSKERVFSERSSDAEWNYTDQPPELWDQFKTDFKKGNHIRVHPILHWNELDIWEYIKRENIPIIDLYFSKNGKRYRSLGCAPCTNPVDSEASNLDEIIEELKATQETERSGRAQDQEDAHAMEKLRKEGYM</sequence>
<evidence type="ECO:0000313" key="13">
    <source>
        <dbReference type="Proteomes" id="UP000180254"/>
    </source>
</evidence>
<dbReference type="InterPro" id="IPR011784">
    <property type="entry name" value="SO4_adenylTrfase_ssu"/>
</dbReference>
<dbReference type="PANTHER" id="PTHR43196:SF1">
    <property type="entry name" value="SULFATE ADENYLYLTRANSFERASE SUBUNIT 2"/>
    <property type="match status" value="1"/>
</dbReference>
<gene>
    <name evidence="12" type="primary">cysD</name>
    <name evidence="12" type="ORF">EUAN_20660</name>
</gene>
<accession>A0A1S1V4A4</accession>
<name>A0A1S1V4A4_9FIRM</name>
<evidence type="ECO:0000256" key="1">
    <source>
        <dbReference type="ARBA" id="ARBA00008885"/>
    </source>
</evidence>
<evidence type="ECO:0000256" key="9">
    <source>
        <dbReference type="ARBA" id="ARBA00031812"/>
    </source>
</evidence>
<keyword evidence="7" id="KW-0067">ATP-binding</keyword>
<dbReference type="SUPFAM" id="SSF52402">
    <property type="entry name" value="Adenine nucleotide alpha hydrolases-like"/>
    <property type="match status" value="1"/>
</dbReference>
<keyword evidence="6" id="KW-0547">Nucleotide-binding</keyword>
<dbReference type="Pfam" id="PF01507">
    <property type="entry name" value="PAPS_reduct"/>
    <property type="match status" value="1"/>
</dbReference>